<protein>
    <recommendedName>
        <fullName evidence="8">Transcription factor AP-2 C-terminal domain-containing protein</fullName>
    </recommendedName>
</protein>
<keyword evidence="5" id="KW-0804">Transcription</keyword>
<comment type="similarity">
    <text evidence="2">Belongs to the AP-2 family.</text>
</comment>
<keyword evidence="10" id="KW-1185">Reference proteome</keyword>
<dbReference type="AlphaFoldDB" id="A0A016U2V2"/>
<dbReference type="PANTHER" id="PTHR10812:SF17">
    <property type="entry name" value="TRANSCRIPTION FACTOR AP-2, ISOFORM D"/>
    <property type="match status" value="1"/>
</dbReference>
<reference evidence="10" key="1">
    <citation type="journal article" date="2015" name="Nat. Genet.">
        <title>The genome and transcriptome of the zoonotic hookworm Ancylostoma ceylanicum identify infection-specific gene families.</title>
        <authorList>
            <person name="Schwarz E.M."/>
            <person name="Hu Y."/>
            <person name="Antoshechkin I."/>
            <person name="Miller M.M."/>
            <person name="Sternberg P.W."/>
            <person name="Aroian R.V."/>
        </authorList>
    </citation>
    <scope>NUCLEOTIDE SEQUENCE</scope>
    <source>
        <strain evidence="10">HY135</strain>
    </source>
</reference>
<proteinExistence type="inferred from homology"/>
<evidence type="ECO:0000256" key="7">
    <source>
        <dbReference type="SAM" id="MobiDB-lite"/>
    </source>
</evidence>
<keyword evidence="3" id="KW-0805">Transcription regulation</keyword>
<evidence type="ECO:0000256" key="3">
    <source>
        <dbReference type="ARBA" id="ARBA00023015"/>
    </source>
</evidence>
<keyword evidence="4" id="KW-0238">DNA-binding</keyword>
<dbReference type="GO" id="GO:0042127">
    <property type="term" value="P:regulation of cell population proliferation"/>
    <property type="evidence" value="ECO:0007669"/>
    <property type="project" value="TreeGrafter"/>
</dbReference>
<feature type="domain" description="Transcription factor AP-2 C-terminal" evidence="8">
    <location>
        <begin position="126"/>
        <end position="308"/>
    </location>
</feature>
<dbReference type="Pfam" id="PF03299">
    <property type="entry name" value="TF_AP-2"/>
    <property type="match status" value="1"/>
</dbReference>
<evidence type="ECO:0000313" key="10">
    <source>
        <dbReference type="Proteomes" id="UP000024635"/>
    </source>
</evidence>
<dbReference type="GO" id="GO:0000977">
    <property type="term" value="F:RNA polymerase II transcription regulatory region sequence-specific DNA binding"/>
    <property type="evidence" value="ECO:0007669"/>
    <property type="project" value="TreeGrafter"/>
</dbReference>
<dbReference type="Proteomes" id="UP000024635">
    <property type="component" value="Unassembled WGS sequence"/>
</dbReference>
<evidence type="ECO:0000256" key="5">
    <source>
        <dbReference type="ARBA" id="ARBA00023163"/>
    </source>
</evidence>
<evidence type="ECO:0000256" key="4">
    <source>
        <dbReference type="ARBA" id="ARBA00023125"/>
    </source>
</evidence>
<gene>
    <name evidence="9" type="primary">Acey_s0061.g3274</name>
    <name evidence="9" type="ORF">Y032_0061g3274</name>
</gene>
<comment type="subcellular location">
    <subcellularLocation>
        <location evidence="1">Nucleus</location>
    </subcellularLocation>
</comment>
<evidence type="ECO:0000256" key="1">
    <source>
        <dbReference type="ARBA" id="ARBA00004123"/>
    </source>
</evidence>
<evidence type="ECO:0000256" key="2">
    <source>
        <dbReference type="ARBA" id="ARBA00007770"/>
    </source>
</evidence>
<dbReference type="OrthoDB" id="6252992at2759"/>
<keyword evidence="6" id="KW-0539">Nucleus</keyword>
<sequence length="340" mass="37923">MLRRKSHIEYADYVQHKKIVAEISVWVDSANRSHCQNNHLGNPIVPRRHEDSSASSAVTWRASRVHEKRTVIDAPCVSHCLKYINPVYEQPTPSPSQCNGSESENDKSGSGTSPSGLPPNHPSHVFDETTGRLCLLNASTKHKVTLGEIQRRLAPPETLHASLINGILRKAKTRDSCAKLRERLAEKGFSLPNGRRKTAPTTLFTALCEREALLLAEDFDSICQSTLNTFEIARHVNRNIYTLFEMNAASRVLMGILEAFEEVPQDPADYVDDRIPANYSVNMLSLLTHGFGHNAIKTALKMAVQIVDQQRAIIHGVRDSFPKTPPPYVPYSQSPAPRFT</sequence>
<dbReference type="GO" id="GO:0005634">
    <property type="term" value="C:nucleus"/>
    <property type="evidence" value="ECO:0007669"/>
    <property type="project" value="UniProtKB-SubCell"/>
</dbReference>
<evidence type="ECO:0000256" key="6">
    <source>
        <dbReference type="ARBA" id="ARBA00023242"/>
    </source>
</evidence>
<evidence type="ECO:0000313" key="9">
    <source>
        <dbReference type="EMBL" id="EYC09311.1"/>
    </source>
</evidence>
<dbReference type="InterPro" id="IPR013854">
    <property type="entry name" value="TF_AP2_C"/>
</dbReference>
<dbReference type="PRINTS" id="PR01748">
    <property type="entry name" value="AP2TNSCPFCT"/>
</dbReference>
<name>A0A016U2V2_9BILA</name>
<evidence type="ECO:0000259" key="8">
    <source>
        <dbReference type="Pfam" id="PF03299"/>
    </source>
</evidence>
<dbReference type="PANTHER" id="PTHR10812">
    <property type="entry name" value="TRANSCRIPTION FACTOR AP-2"/>
    <property type="match status" value="1"/>
</dbReference>
<dbReference type="STRING" id="53326.A0A016U2V2"/>
<dbReference type="GO" id="GO:0000981">
    <property type="term" value="F:DNA-binding transcription factor activity, RNA polymerase II-specific"/>
    <property type="evidence" value="ECO:0007669"/>
    <property type="project" value="TreeGrafter"/>
</dbReference>
<accession>A0A016U2V2</accession>
<comment type="caution">
    <text evidence="9">The sequence shown here is derived from an EMBL/GenBank/DDBJ whole genome shotgun (WGS) entry which is preliminary data.</text>
</comment>
<organism evidence="9 10">
    <name type="scientific">Ancylostoma ceylanicum</name>
    <dbReference type="NCBI Taxonomy" id="53326"/>
    <lineage>
        <taxon>Eukaryota</taxon>
        <taxon>Metazoa</taxon>
        <taxon>Ecdysozoa</taxon>
        <taxon>Nematoda</taxon>
        <taxon>Chromadorea</taxon>
        <taxon>Rhabditida</taxon>
        <taxon>Rhabditina</taxon>
        <taxon>Rhabditomorpha</taxon>
        <taxon>Strongyloidea</taxon>
        <taxon>Ancylostomatidae</taxon>
        <taxon>Ancylostomatinae</taxon>
        <taxon>Ancylostoma</taxon>
    </lineage>
</organism>
<dbReference type="InterPro" id="IPR004979">
    <property type="entry name" value="TF_AP2"/>
</dbReference>
<dbReference type="EMBL" id="JARK01001397">
    <property type="protein sequence ID" value="EYC09311.1"/>
    <property type="molecule type" value="Genomic_DNA"/>
</dbReference>
<feature type="region of interest" description="Disordered" evidence="7">
    <location>
        <begin position="91"/>
        <end position="124"/>
    </location>
</feature>